<dbReference type="Gene3D" id="2.10.240.10">
    <property type="entry name" value="Dihydroorotate dehydrogenase, electron transfer subunit"/>
    <property type="match status" value="1"/>
</dbReference>
<organism evidence="12">
    <name type="scientific">hydrothermal vent metagenome</name>
    <dbReference type="NCBI Taxonomy" id="652676"/>
    <lineage>
        <taxon>unclassified sequences</taxon>
        <taxon>metagenomes</taxon>
        <taxon>ecological metagenomes</taxon>
    </lineage>
</organism>
<gene>
    <name evidence="12" type="ORF">MNBD_NITROSPINAE01-1167</name>
</gene>
<dbReference type="PROSITE" id="PS51384">
    <property type="entry name" value="FAD_FR"/>
    <property type="match status" value="1"/>
</dbReference>
<evidence type="ECO:0000256" key="2">
    <source>
        <dbReference type="ARBA" id="ARBA00022448"/>
    </source>
</evidence>
<evidence type="ECO:0000256" key="7">
    <source>
        <dbReference type="ARBA" id="ARBA00022982"/>
    </source>
</evidence>
<evidence type="ECO:0000256" key="5">
    <source>
        <dbReference type="ARBA" id="ARBA00022723"/>
    </source>
</evidence>
<dbReference type="AlphaFoldDB" id="A0A3B1C5B3"/>
<keyword evidence="9" id="KW-0411">Iron-sulfur</keyword>
<dbReference type="InterPro" id="IPR037117">
    <property type="entry name" value="Dihydroorotate_DH_ele_sf"/>
</dbReference>
<evidence type="ECO:0000256" key="8">
    <source>
        <dbReference type="ARBA" id="ARBA00023004"/>
    </source>
</evidence>
<dbReference type="InterPro" id="IPR012165">
    <property type="entry name" value="Cyt_c3_hydrogenase_gsu"/>
</dbReference>
<dbReference type="InterPro" id="IPR017927">
    <property type="entry name" value="FAD-bd_FR_type"/>
</dbReference>
<evidence type="ECO:0000256" key="6">
    <source>
        <dbReference type="ARBA" id="ARBA00022827"/>
    </source>
</evidence>
<dbReference type="SUPFAM" id="SSF63380">
    <property type="entry name" value="Riboflavin synthase domain-like"/>
    <property type="match status" value="1"/>
</dbReference>
<reference evidence="12" key="1">
    <citation type="submission" date="2018-06" db="EMBL/GenBank/DDBJ databases">
        <authorList>
            <person name="Zhirakovskaya E."/>
        </authorList>
    </citation>
    <scope>NUCLEOTIDE SEQUENCE</scope>
</reference>
<evidence type="ECO:0000256" key="9">
    <source>
        <dbReference type="ARBA" id="ARBA00023014"/>
    </source>
</evidence>
<evidence type="ECO:0000256" key="4">
    <source>
        <dbReference type="ARBA" id="ARBA00022714"/>
    </source>
</evidence>
<dbReference type="Gene3D" id="3.40.50.80">
    <property type="entry name" value="Nucleotide-binding domain of ferredoxin-NADP reductase (FNR) module"/>
    <property type="match status" value="1"/>
</dbReference>
<dbReference type="CDD" id="cd06218">
    <property type="entry name" value="DHOD_e_trans"/>
    <property type="match status" value="1"/>
</dbReference>
<comment type="similarity">
    <text evidence="1">Belongs to the PyrK family.</text>
</comment>
<dbReference type="EC" id="1.3.1.14" evidence="12"/>
<dbReference type="SUPFAM" id="SSF52343">
    <property type="entry name" value="Ferredoxin reductase-like, C-terminal NADP-linked domain"/>
    <property type="match status" value="1"/>
</dbReference>
<evidence type="ECO:0000256" key="1">
    <source>
        <dbReference type="ARBA" id="ARBA00006422"/>
    </source>
</evidence>
<proteinExistence type="inferred from homology"/>
<dbReference type="PIRSF" id="PIRSF006816">
    <property type="entry name" value="Cyc3_hyd_g"/>
    <property type="match status" value="1"/>
</dbReference>
<dbReference type="GO" id="GO:0046872">
    <property type="term" value="F:metal ion binding"/>
    <property type="evidence" value="ECO:0007669"/>
    <property type="project" value="UniProtKB-KW"/>
</dbReference>
<evidence type="ECO:0000259" key="11">
    <source>
        <dbReference type="PROSITE" id="PS51384"/>
    </source>
</evidence>
<dbReference type="GO" id="GO:0050660">
    <property type="term" value="F:flavin adenine dinucleotide binding"/>
    <property type="evidence" value="ECO:0007669"/>
    <property type="project" value="InterPro"/>
</dbReference>
<dbReference type="InterPro" id="IPR019480">
    <property type="entry name" value="Dihydroorotate_DH_Fe-S-bd"/>
</dbReference>
<dbReference type="GO" id="GO:0051537">
    <property type="term" value="F:2 iron, 2 sulfur cluster binding"/>
    <property type="evidence" value="ECO:0007669"/>
    <property type="project" value="UniProtKB-KW"/>
</dbReference>
<dbReference type="InterPro" id="IPR017938">
    <property type="entry name" value="Riboflavin_synthase-like_b-brl"/>
</dbReference>
<name>A0A3B1C5B3_9ZZZZ</name>
<dbReference type="EMBL" id="UOGC01000094">
    <property type="protein sequence ID" value="VAX19783.1"/>
    <property type="molecule type" value="Genomic_DNA"/>
</dbReference>
<dbReference type="Pfam" id="PF10418">
    <property type="entry name" value="DHODB_Fe-S_bind"/>
    <property type="match status" value="1"/>
</dbReference>
<evidence type="ECO:0000256" key="3">
    <source>
        <dbReference type="ARBA" id="ARBA00022630"/>
    </source>
</evidence>
<protein>
    <submittedName>
        <fullName evidence="12">Dihydroorotate dehydrogenase (NAD(+)), electron transfer subunit</fullName>
        <ecNumber evidence="12">1.3.1.14</ecNumber>
    </submittedName>
</protein>
<dbReference type="Pfam" id="PF00175">
    <property type="entry name" value="NAD_binding_1"/>
    <property type="match status" value="1"/>
</dbReference>
<dbReference type="InterPro" id="IPR039261">
    <property type="entry name" value="FNR_nucleotide-bd"/>
</dbReference>
<dbReference type="GO" id="GO:0006221">
    <property type="term" value="P:pyrimidine nucleotide biosynthetic process"/>
    <property type="evidence" value="ECO:0007669"/>
    <property type="project" value="InterPro"/>
</dbReference>
<sequence length="255" mass="27519">MDCIVRINEELGGDFFYLGLEPLEPIADIRPGRFFMVRCSQSADPFLRRPMSVADYKKDGSGFGLLVQIAGWGTSLLSTLVPWDRIDVIGPFGTNFEVPDKARSVWSVAGGSGVAPFLGLVDHTEGHVDHTVFLGARTSELLIYADRLKDRGASVITATEDGSAGEHGLVTEPLIKKLDSGEKPDVIFTCGPTPMMRAVAQIAEAHGIKCSVSLENRMACGFGACVGCVTKKRGEDNYITVCSRGPVFDSFEVEI</sequence>
<accession>A0A3B1C5B3</accession>
<comment type="cofactor">
    <cofactor evidence="10">
        <name>[2Fe-2S] cluster</name>
        <dbReference type="ChEBI" id="CHEBI:190135"/>
    </cofactor>
</comment>
<keyword evidence="5" id="KW-0479">Metal-binding</keyword>
<keyword evidence="6" id="KW-0274">FAD</keyword>
<dbReference type="InterPro" id="IPR001433">
    <property type="entry name" value="OxRdtase_FAD/NAD-bd"/>
</dbReference>
<dbReference type="InterPro" id="IPR050353">
    <property type="entry name" value="PyrK_electron_transfer"/>
</dbReference>
<dbReference type="PANTHER" id="PTHR43513:SF3">
    <property type="entry name" value="DIHYDROOROTATE DEHYDROGENASE B (NAD(+)), ELECTRON TRANSFER SUBUNIT-RELATED"/>
    <property type="match status" value="1"/>
</dbReference>
<evidence type="ECO:0000313" key="12">
    <source>
        <dbReference type="EMBL" id="VAX19783.1"/>
    </source>
</evidence>
<keyword evidence="3" id="KW-0285">Flavoprotein</keyword>
<keyword evidence="8" id="KW-0408">Iron</keyword>
<keyword evidence="12" id="KW-0560">Oxidoreductase</keyword>
<dbReference type="PANTHER" id="PTHR43513">
    <property type="entry name" value="DIHYDROOROTATE DEHYDROGENASE B (NAD(+)), ELECTRON TRANSFER SUBUNIT"/>
    <property type="match status" value="1"/>
</dbReference>
<dbReference type="GO" id="GO:0004589">
    <property type="term" value="F:dihydroorotate dehydrogenase (NAD+) activity"/>
    <property type="evidence" value="ECO:0007669"/>
    <property type="project" value="UniProtKB-EC"/>
</dbReference>
<feature type="domain" description="FAD-binding FR-type" evidence="11">
    <location>
        <begin position="1"/>
        <end position="98"/>
    </location>
</feature>
<keyword evidence="7" id="KW-0249">Electron transport</keyword>
<keyword evidence="4" id="KW-0001">2Fe-2S</keyword>
<keyword evidence="2" id="KW-0813">Transport</keyword>
<evidence type="ECO:0000256" key="10">
    <source>
        <dbReference type="ARBA" id="ARBA00034078"/>
    </source>
</evidence>
<dbReference type="Gene3D" id="2.40.30.10">
    <property type="entry name" value="Translation factors"/>
    <property type="match status" value="1"/>
</dbReference>